<feature type="transmembrane region" description="Helical" evidence="1">
    <location>
        <begin position="486"/>
        <end position="507"/>
    </location>
</feature>
<evidence type="ECO:0000313" key="2">
    <source>
        <dbReference type="EMBL" id="TWI03898.1"/>
    </source>
</evidence>
<feature type="transmembrane region" description="Helical" evidence="1">
    <location>
        <begin position="1063"/>
        <end position="1081"/>
    </location>
</feature>
<proteinExistence type="predicted"/>
<name>A0A562L8F1_9GAMM</name>
<dbReference type="OrthoDB" id="5287122at2"/>
<dbReference type="GO" id="GO:0042910">
    <property type="term" value="F:xenobiotic transmembrane transporter activity"/>
    <property type="evidence" value="ECO:0007669"/>
    <property type="project" value="TreeGrafter"/>
</dbReference>
<sequence>MTPHEPPAGGGRFDLIEFATRRRVTIAMMTLTLVLFGLIALSSLKVELLPDLSYPTLTVRTDLEGAAPSEVETLVSQPAEEALGTVKGLRKLKSISRTGQSDVVLEFAWGTDMQQAGLDVRDKMETLQLPLEAKPPVLLRFNPSTQPIMRLALSSKQEGGSEADAVRRLMELRRYADEDLKRKLEPVSGVAAVKVGGGLEDEIQVEIDQRKLAQLGLSLDSVIERLKQENVNLSGGRLEEGTQRYLVRTVNQFATIEQMREMLLNTAGGASAASGDDNSQLMLAILGSRDPNVIAAMGGGSGASATSPVRLKDVAAVHQGYREREAVIRSAGHEAVELAVYKEGDANTVATADALEERLKVIREQLPDDIQLTAVEDQSVFIRHAIADVKLDAVIGGLLSILIIFLFLRDGWSTFVISLSLPISIITTFFFMGQLGLSLNVMSLGGLALATGLVVDDSIVVLESIAKARERGLDALTAAIEGTREVFMAVVASTLTTIAVFLPLVFVEGIAGQLFRDQALTVAIAIAVSLVVSMTLIPMLSALKGRPTSQFPEEAHGQPWQPQSRWQKPAAVAGRGIGAAFRYAFFAVVWAVVRVFRGLVAVIGPVMRKASDLAMAPYHRAEAAYLKLLPRVLARPWPLLGGAALAFVLTLAAVPLLGVDLIPQLAQDRFEMTAKLPPGTPLARTDALVRDVQRVHAKEDGVRLLYGVSGTGTRLDASPTESGENIGKLTVVMDDASREQALTERLRNTMQNYPEAQVDFARPELFALSPPLEIEIEGSDLEQIRIAGSRMAAMLRENPHYADVKSSVEQGFPEIQILFDQDRAAALGLSTRQIADAVVNKVRGNVATRYSFRDRKIDVLVRLRESERSSVEDIRRLVINPTGNKPVELGSVADVVATTGPSEIHRTDQRRVAIVSANLRDIDLGTAIAEVRQMVEENPLGTEVGMHIGGQGQELGESIRSLLFAFALAVFLVYLVMASQFESLLHPFVILFTIPLALVGAVAALLLVRAPVSVVVFIGLILLVGLVVKNAIILIDKVNQLREQGLAKRDALVEGARSRLRPIMMTTLCAVFGFLPLALAFGEGAEVRSPMAITVIGGLLVSTLLTLVVIPVVYDLLDRSADERYAERGRRARRQAAQLAQALSHEQDALDGGLKD</sequence>
<keyword evidence="1" id="KW-1133">Transmembrane helix</keyword>
<dbReference type="Gene3D" id="3.30.70.1320">
    <property type="entry name" value="Multidrug efflux transporter AcrB pore domain like"/>
    <property type="match status" value="2"/>
</dbReference>
<evidence type="ECO:0000256" key="1">
    <source>
        <dbReference type="SAM" id="Phobius"/>
    </source>
</evidence>
<feature type="transmembrane region" description="Helical" evidence="1">
    <location>
        <begin position="958"/>
        <end position="976"/>
    </location>
</feature>
<dbReference type="SUPFAM" id="SSF82714">
    <property type="entry name" value="Multidrug efflux transporter AcrB TolC docking domain, DN and DC subdomains"/>
    <property type="match status" value="2"/>
</dbReference>
<dbReference type="InterPro" id="IPR001036">
    <property type="entry name" value="Acrflvin-R"/>
</dbReference>
<feature type="transmembrane region" description="Helical" evidence="1">
    <location>
        <begin position="1014"/>
        <end position="1035"/>
    </location>
</feature>
<dbReference type="Gene3D" id="3.30.70.1430">
    <property type="entry name" value="Multidrug efflux transporter AcrB pore domain"/>
    <property type="match status" value="2"/>
</dbReference>
<comment type="caution">
    <text evidence="2">The sequence shown here is derived from an EMBL/GenBank/DDBJ whole genome shotgun (WGS) entry which is preliminary data.</text>
</comment>
<protein>
    <submittedName>
        <fullName evidence="2">HAE1 family hydrophobic/amphiphilic exporter-1</fullName>
    </submittedName>
</protein>
<feature type="transmembrane region" description="Helical" evidence="1">
    <location>
        <begin position="519"/>
        <end position="543"/>
    </location>
</feature>
<dbReference type="PRINTS" id="PR00702">
    <property type="entry name" value="ACRIFLAVINRP"/>
</dbReference>
<dbReference type="AlphaFoldDB" id="A0A562L8F1"/>
<dbReference type="Gene3D" id="3.30.2090.10">
    <property type="entry name" value="Multidrug efflux transporter AcrB TolC docking domain, DN and DC subdomains"/>
    <property type="match status" value="3"/>
</dbReference>
<dbReference type="SUPFAM" id="SSF82693">
    <property type="entry name" value="Multidrug efflux transporter AcrB pore domain, PN1, PN2, PC1 and PC2 subdomains"/>
    <property type="match status" value="3"/>
</dbReference>
<dbReference type="Gene3D" id="1.20.1640.10">
    <property type="entry name" value="Multidrug efflux transporter AcrB transmembrane domain"/>
    <property type="match status" value="3"/>
</dbReference>
<dbReference type="Gene3D" id="3.30.70.1440">
    <property type="entry name" value="Multidrug efflux transporter AcrB pore domain"/>
    <property type="match status" value="1"/>
</dbReference>
<dbReference type="RefSeq" id="WP_144899183.1">
    <property type="nucleotide sequence ID" value="NZ_VLKN01000003.1"/>
</dbReference>
<feature type="transmembrane region" description="Helical" evidence="1">
    <location>
        <begin position="414"/>
        <end position="432"/>
    </location>
</feature>
<gene>
    <name evidence="2" type="ORF">IP90_01716</name>
</gene>
<feature type="transmembrane region" description="Helical" evidence="1">
    <location>
        <begin position="1093"/>
        <end position="1114"/>
    </location>
</feature>
<dbReference type="PANTHER" id="PTHR32063:SF0">
    <property type="entry name" value="SWARMING MOTILITY PROTEIN SWRC"/>
    <property type="match status" value="1"/>
</dbReference>
<accession>A0A562L8F1</accession>
<feature type="transmembrane region" description="Helical" evidence="1">
    <location>
        <begin position="988"/>
        <end position="1008"/>
    </location>
</feature>
<keyword evidence="1" id="KW-0812">Transmembrane</keyword>
<keyword evidence="3" id="KW-1185">Reference proteome</keyword>
<keyword evidence="1" id="KW-0472">Membrane</keyword>
<evidence type="ECO:0000313" key="3">
    <source>
        <dbReference type="Proteomes" id="UP000315167"/>
    </source>
</evidence>
<dbReference type="SUPFAM" id="SSF82866">
    <property type="entry name" value="Multidrug efflux transporter AcrB transmembrane domain"/>
    <property type="match status" value="2"/>
</dbReference>
<feature type="transmembrane region" description="Helical" evidence="1">
    <location>
        <begin position="637"/>
        <end position="659"/>
    </location>
</feature>
<feature type="transmembrane region" description="Helical" evidence="1">
    <location>
        <begin position="391"/>
        <end position="408"/>
    </location>
</feature>
<organism evidence="2 3">
    <name type="scientific">Luteimonas cucumeris</name>
    <dbReference type="NCBI Taxonomy" id="985012"/>
    <lineage>
        <taxon>Bacteria</taxon>
        <taxon>Pseudomonadati</taxon>
        <taxon>Pseudomonadota</taxon>
        <taxon>Gammaproteobacteria</taxon>
        <taxon>Lysobacterales</taxon>
        <taxon>Lysobacteraceae</taxon>
        <taxon>Luteimonas</taxon>
    </lineage>
</organism>
<dbReference type="EMBL" id="VLKN01000003">
    <property type="protein sequence ID" value="TWI03898.1"/>
    <property type="molecule type" value="Genomic_DNA"/>
</dbReference>
<dbReference type="GO" id="GO:0005886">
    <property type="term" value="C:plasma membrane"/>
    <property type="evidence" value="ECO:0007669"/>
    <property type="project" value="TreeGrafter"/>
</dbReference>
<dbReference type="PANTHER" id="PTHR32063">
    <property type="match status" value="1"/>
</dbReference>
<reference evidence="2 3" key="1">
    <citation type="journal article" date="2015" name="Stand. Genomic Sci.">
        <title>Genomic Encyclopedia of Bacterial and Archaeal Type Strains, Phase III: the genomes of soil and plant-associated and newly described type strains.</title>
        <authorList>
            <person name="Whitman W.B."/>
            <person name="Woyke T."/>
            <person name="Klenk H.P."/>
            <person name="Zhou Y."/>
            <person name="Lilburn T.G."/>
            <person name="Beck B.J."/>
            <person name="De Vos P."/>
            <person name="Vandamme P."/>
            <person name="Eisen J.A."/>
            <person name="Garrity G."/>
            <person name="Hugenholtz P."/>
            <person name="Kyrpides N.C."/>
        </authorList>
    </citation>
    <scope>NUCLEOTIDE SEQUENCE [LARGE SCALE GENOMIC DNA]</scope>
    <source>
        <strain evidence="2 3">CGMCC 1.10821</strain>
    </source>
</reference>
<dbReference type="Pfam" id="PF00873">
    <property type="entry name" value="ACR_tran"/>
    <property type="match status" value="3"/>
</dbReference>
<dbReference type="InterPro" id="IPR027463">
    <property type="entry name" value="AcrB_DN_DC_subdom"/>
</dbReference>
<dbReference type="Proteomes" id="UP000315167">
    <property type="component" value="Unassembled WGS sequence"/>
</dbReference>